<sequence>MSKTTAPAGRITEGCFVVEPMTAKQIGPSYPIIQMALPRVSRADWRSFARRTIAAMSSHRGILVIRRRERPYPSGIACYRCETDLSHGRILTARPLAAIDILNTVPLFHGLVEGLVTIARAHDCRALRVALASGGAIVPLSATIGWPIEISGEYTIILLPPAERMVQ</sequence>
<organism evidence="1 2">
    <name type="scientific">Acidiphilium iwatense</name>
    <dbReference type="NCBI Taxonomy" id="768198"/>
    <lineage>
        <taxon>Bacteria</taxon>
        <taxon>Pseudomonadati</taxon>
        <taxon>Pseudomonadota</taxon>
        <taxon>Alphaproteobacteria</taxon>
        <taxon>Acetobacterales</taxon>
        <taxon>Acidocellaceae</taxon>
        <taxon>Acidiphilium</taxon>
    </lineage>
</organism>
<reference evidence="1 2" key="1">
    <citation type="submission" date="2022-01" db="EMBL/GenBank/DDBJ databases">
        <authorList>
            <person name="Won M."/>
            <person name="Kim S.-J."/>
            <person name="Kwon S.-W."/>
        </authorList>
    </citation>
    <scope>NUCLEOTIDE SEQUENCE [LARGE SCALE GENOMIC DNA]</scope>
    <source>
        <strain evidence="1 2">KCTC 23505</strain>
    </source>
</reference>
<name>A0ABS9E395_9PROT</name>
<dbReference type="RefSeq" id="WP_235706168.1">
    <property type="nucleotide sequence ID" value="NZ_JAKGBZ010000094.1"/>
</dbReference>
<dbReference type="Proteomes" id="UP001521209">
    <property type="component" value="Unassembled WGS sequence"/>
</dbReference>
<dbReference type="EMBL" id="JAKGBZ010000094">
    <property type="protein sequence ID" value="MCF3948860.1"/>
    <property type="molecule type" value="Genomic_DNA"/>
</dbReference>
<protein>
    <submittedName>
        <fullName evidence="1">Uncharacterized protein</fullName>
    </submittedName>
</protein>
<evidence type="ECO:0000313" key="1">
    <source>
        <dbReference type="EMBL" id="MCF3948860.1"/>
    </source>
</evidence>
<proteinExistence type="predicted"/>
<accession>A0ABS9E395</accession>
<comment type="caution">
    <text evidence="1">The sequence shown here is derived from an EMBL/GenBank/DDBJ whole genome shotgun (WGS) entry which is preliminary data.</text>
</comment>
<gene>
    <name evidence="1" type="ORF">L2A60_19645</name>
</gene>
<evidence type="ECO:0000313" key="2">
    <source>
        <dbReference type="Proteomes" id="UP001521209"/>
    </source>
</evidence>
<keyword evidence="2" id="KW-1185">Reference proteome</keyword>